<evidence type="ECO:0000313" key="4">
    <source>
        <dbReference type="EMBL" id="KFV50850.1"/>
    </source>
</evidence>
<organism evidence="4 5">
    <name type="scientific">Tyto alba</name>
    <name type="common">Barn owl</name>
    <dbReference type="NCBI Taxonomy" id="56313"/>
    <lineage>
        <taxon>Eukaryota</taxon>
        <taxon>Metazoa</taxon>
        <taxon>Chordata</taxon>
        <taxon>Craniata</taxon>
        <taxon>Vertebrata</taxon>
        <taxon>Euteleostomi</taxon>
        <taxon>Archelosauria</taxon>
        <taxon>Archosauria</taxon>
        <taxon>Dinosauria</taxon>
        <taxon>Saurischia</taxon>
        <taxon>Theropoda</taxon>
        <taxon>Coelurosauria</taxon>
        <taxon>Aves</taxon>
        <taxon>Neognathae</taxon>
        <taxon>Neoaves</taxon>
        <taxon>Telluraves</taxon>
        <taxon>Strigiformes</taxon>
        <taxon>Tytonidae</taxon>
        <taxon>Tyto</taxon>
    </lineage>
</organism>
<feature type="domain" description="PLAT" evidence="3">
    <location>
        <begin position="1299"/>
        <end position="1417"/>
    </location>
</feature>
<evidence type="ECO:0000313" key="5">
    <source>
        <dbReference type="Proteomes" id="UP000054190"/>
    </source>
</evidence>
<feature type="domain" description="PLAT" evidence="3">
    <location>
        <begin position="390"/>
        <end position="509"/>
    </location>
</feature>
<dbReference type="CDD" id="cd01756">
    <property type="entry name" value="PLAT_repeat"/>
    <property type="match status" value="10"/>
</dbReference>
<feature type="domain" description="PLAT" evidence="3">
    <location>
        <begin position="849"/>
        <end position="967"/>
    </location>
</feature>
<dbReference type="SUPFAM" id="SSF49723">
    <property type="entry name" value="Lipase/lipooxygenase domain (PLAT/LH2 domain)"/>
    <property type="match status" value="11"/>
</dbReference>
<name>A0A093F2X5_TYTAL</name>
<keyword evidence="2" id="KW-0175">Coiled coil</keyword>
<dbReference type="PANTHER" id="PTHR45901">
    <property type="entry name" value="PROTEIN CBG12474"/>
    <property type="match status" value="1"/>
</dbReference>
<dbReference type="Proteomes" id="UP000054190">
    <property type="component" value="Unassembled WGS sequence"/>
</dbReference>
<dbReference type="Gene3D" id="2.60.60.20">
    <property type="entry name" value="PLAT/LH2 domain"/>
    <property type="match status" value="2"/>
</dbReference>
<dbReference type="SMART" id="SM00308">
    <property type="entry name" value="LH2"/>
    <property type="match status" value="10"/>
</dbReference>
<evidence type="ECO:0000256" key="2">
    <source>
        <dbReference type="SAM" id="Coils"/>
    </source>
</evidence>
<comment type="caution">
    <text evidence="1">Lacks conserved residue(s) required for the propagation of feature annotation.</text>
</comment>
<accession>A0A093F2X5</accession>
<feature type="domain" description="PLAT" evidence="3">
    <location>
        <begin position="1134"/>
        <end position="1252"/>
    </location>
</feature>
<dbReference type="EMBL" id="KK385530">
    <property type="protein sequence ID" value="KFV50850.1"/>
    <property type="molecule type" value="Genomic_DNA"/>
</dbReference>
<dbReference type="Pfam" id="PF01477">
    <property type="entry name" value="PLAT"/>
    <property type="match status" value="11"/>
</dbReference>
<gene>
    <name evidence="4" type="ORF">N341_04625</name>
</gene>
<feature type="coiled-coil region" evidence="2">
    <location>
        <begin position="604"/>
        <end position="631"/>
    </location>
</feature>
<feature type="non-terminal residue" evidence="4">
    <location>
        <position position="1"/>
    </location>
</feature>
<dbReference type="InterPro" id="IPR052970">
    <property type="entry name" value="Inner_ear_hair_cell_LOXHD"/>
</dbReference>
<feature type="non-terminal residue" evidence="4">
    <location>
        <position position="1571"/>
    </location>
</feature>
<feature type="domain" description="PLAT" evidence="3">
    <location>
        <begin position="2"/>
        <end position="118"/>
    </location>
</feature>
<evidence type="ECO:0000259" key="3">
    <source>
        <dbReference type="PROSITE" id="PS50095"/>
    </source>
</evidence>
<feature type="domain" description="PLAT" evidence="3">
    <location>
        <begin position="131"/>
        <end position="246"/>
    </location>
</feature>
<sequence>GIVYNVAVVTGDIRGAGTNSKIHVILHGSKGLKNSGKIFLEGGEFERARTDIFNVEIAALLSPLSRVSIGHDNCGVSSGWFCEKVVVYCPFTGIEQTFPCGKWLDEDEGDGLIERELYEMVSLRQKRLKKSPWSLWIWTSDIKNAGTDATIFFQIYGDKGKSDEMKLDNNSDNFETGQTDKFMIELPDLGTFYKLRIWHEKRSPFAGWHLNKVTLLKTLTKEKYSFNCGRWLDINEEDNEIVRELPAEGSLVTEVMPVIKYRVTVCTGTVSGSGTDANVFICLIGDQGDTGDRVLYNCINSVNKFEKGNADEFLIEAVTLKQVRRVRIGHDGKGGSSGWYLAKVIVREEGQPESEAVEFPCYRWLDKNEDDGQIVRELVPAGESAMLKNVSYHVSVKTGDIPGASSDSKVFIKLYGEKAVSSKEILLVSDNDLGNYFERGRVDEFTIDTMDIGKINRILIGHDNVGIRSGWFLASVQIAVPVQGRQYMFPCNRWLDKDEADGRVEVEVYPSEIVPIEKLINYEVSVVTGGVRAAGTNARVFMQIYGETGKTELINLDNRSNNFERGATDVFKREAADVGKIYKIRIGHDGTGIGDGWFLESVTLKRLAMKKEESDKNKKNKSDEEEQEEAKAEEGIDVYTFVAHRWLARDEGDKELVVELVPDGESELEGKYWRECACVWGYRSCIKDNNHTVVLFKTIYGPSAIPLAQACKNTYEVRVLTGNVSGSGTDANVFLSIYGVERGDTGERQLKRSKNLNKFEKGQVDVFTIKAIDLGELKKLRIRHDNTGTSPSWFLERVEIVDLKESTTYYFPCQRWLAVEEDDAFVKKDSENDGQSLATLGLEQKAKSTTYTVKVKTGDKKNAGTDANVFITLYGSKDDTGIVSLKASKTNKNKFERGKVDEFTVESVDIGDLKKIKIGHDNKGSSTGWFLEWVEIDAPSLGQCLKFPCGRWLDKLEDDGAVERIIFPAELQTTEYIPFVPYEITVYTSDIFGAGTDADVFIVLYGSDGNCTQQKSLCLNKREQRMYFERNSVNQFIVELEDVGDIIEKIRIGHNGAGLNSGWHLDRVAVRRLLPNGKGSETVTFPCERWLAKSEDDGEIIRELVPTDIFTEKLMKDGTLKQIEEEVDEPLEVHTYKISVFTGDVYGAGTDANVFLNIYGDLGDMGERKLSKSETNFNKFERGQEDTFTIEAVDLGILYKIKIRHDNSMFSPDWFLEKVEILDETTEESFVFLCERWLSKKKEDKKIDRTLYEQVSYGSHYSKSSSQIIRSFDFTLTGLDRFIFSAPSSTTAKIKKSVIPYHITITTGTEYDSSTDSRAYLIIMGPPKVQTERLWLDLPEGKDEFADGSVEKFSVWGLDVGEIKKVEVGHDGATPESCWMVEEINIVVPTKGVMYNFVCKCWLARDKGDGLTSRILNILDADCVNIGLKVLYEVTVVTGDIESGGTDAGIFMTVFGSNGSTEELQLEKNGDRFERGQEDSFIMEIADIAPLRKMRIRLDGKGTRPHWFLERITLKNLTNQEVATFTYGEWLSKLKNDSGSLECEMPAIINDEQMMEDTTYTLQVKTSDVGG</sequence>
<dbReference type="PANTHER" id="PTHR45901:SF3">
    <property type="entry name" value="LIPOXYGENASE HOMOLOGY DOMAIN-CONTAINING PROTEIN 1"/>
    <property type="match status" value="1"/>
</dbReference>
<proteinExistence type="predicted"/>
<dbReference type="InterPro" id="IPR036392">
    <property type="entry name" value="PLAT/LH2_dom_sf"/>
</dbReference>
<feature type="domain" description="PLAT" evidence="3">
    <location>
        <begin position="520"/>
        <end position="661"/>
    </location>
</feature>
<feature type="domain" description="PLAT" evidence="3">
    <location>
        <begin position="980"/>
        <end position="1105"/>
    </location>
</feature>
<feature type="domain" description="PLAT" evidence="3">
    <location>
        <begin position="713"/>
        <end position="831"/>
    </location>
</feature>
<reference evidence="4 5" key="1">
    <citation type="submission" date="2014-04" db="EMBL/GenBank/DDBJ databases">
        <title>Genome evolution of avian class.</title>
        <authorList>
            <person name="Zhang G."/>
            <person name="Li C."/>
        </authorList>
    </citation>
    <scope>NUCLEOTIDE SEQUENCE [LARGE SCALE GENOMIC DNA]</scope>
    <source>
        <strain evidence="4">BGI_N341</strain>
    </source>
</reference>
<protein>
    <submittedName>
        <fullName evidence="4">Lipoxygenase homology domain-containing protein 1</fullName>
    </submittedName>
</protein>
<keyword evidence="5" id="KW-1185">Reference proteome</keyword>
<feature type="domain" description="PLAT" evidence="3">
    <location>
        <begin position="259"/>
        <end position="379"/>
    </location>
</feature>
<dbReference type="InterPro" id="IPR001024">
    <property type="entry name" value="PLAT/LH2_dom"/>
</dbReference>
<dbReference type="Gene3D" id="2.40.180.10">
    <property type="entry name" value="Catalase core domain"/>
    <property type="match status" value="9"/>
</dbReference>
<feature type="domain" description="PLAT" evidence="3">
    <location>
        <begin position="1430"/>
        <end position="1545"/>
    </location>
</feature>
<evidence type="ECO:0000256" key="1">
    <source>
        <dbReference type="PROSITE-ProRule" id="PRU00152"/>
    </source>
</evidence>
<dbReference type="PROSITE" id="PS50095">
    <property type="entry name" value="PLAT"/>
    <property type="match status" value="11"/>
</dbReference>